<evidence type="ECO:0000259" key="7">
    <source>
        <dbReference type="SMART" id="SM00849"/>
    </source>
</evidence>
<accession>A0ABX1GDI8</accession>
<dbReference type="Gene3D" id="3.60.15.10">
    <property type="entry name" value="Ribonuclease Z/Hydroxyacylglutathione hydrolase-like"/>
    <property type="match status" value="1"/>
</dbReference>
<keyword evidence="2" id="KW-1003">Cell membrane</keyword>
<proteinExistence type="predicted"/>
<dbReference type="PANTHER" id="PTHR30619:SF1">
    <property type="entry name" value="RECOMBINATION PROTEIN 2"/>
    <property type="match status" value="1"/>
</dbReference>
<organism evidence="8 9">
    <name type="scientific">Spongiibacter thalassae</name>
    <dbReference type="NCBI Taxonomy" id="2721624"/>
    <lineage>
        <taxon>Bacteria</taxon>
        <taxon>Pseudomonadati</taxon>
        <taxon>Pseudomonadota</taxon>
        <taxon>Gammaproteobacteria</taxon>
        <taxon>Cellvibrionales</taxon>
        <taxon>Spongiibacteraceae</taxon>
        <taxon>Spongiibacter</taxon>
    </lineage>
</organism>
<feature type="transmembrane region" description="Helical" evidence="6">
    <location>
        <begin position="410"/>
        <end position="435"/>
    </location>
</feature>
<protein>
    <submittedName>
        <fullName evidence="8">DNA internalization-related competence protein ComEC/Rec2</fullName>
    </submittedName>
</protein>
<dbReference type="InterPro" id="IPR001279">
    <property type="entry name" value="Metallo-B-lactamas"/>
</dbReference>
<dbReference type="NCBIfam" id="TIGR00360">
    <property type="entry name" value="ComEC_N-term"/>
    <property type="match status" value="1"/>
</dbReference>
<evidence type="ECO:0000313" key="8">
    <source>
        <dbReference type="EMBL" id="NKI17233.1"/>
    </source>
</evidence>
<comment type="subcellular location">
    <subcellularLocation>
        <location evidence="1">Cell membrane</location>
        <topology evidence="1">Multi-pass membrane protein</topology>
    </subcellularLocation>
</comment>
<keyword evidence="4 6" id="KW-1133">Transmembrane helix</keyword>
<sequence length="774" mass="83913">MVSWMTTAALSIAALSYLPALPGREPALLIQAAVLLGALCSRRRHLQLHVLAGVLASCHALGHFSLRVAQMPPESVERHSLHLRGEVVGPVEQRAGSRPYYRLQVRLDPHQCGLGYCPPGRPLLQLNYYGDIPPDSGLAYHFELRLTRPYGSHSPGAFDYGRWLFSHGYSAAGYIRTYHLVEAQGFSPLHRVQRIYWQARTRLLEAGEMLLSPYQQSGVMRALLFADRQDISAEQWQAFANSGTSHLMAISGMHIGMVFGGVWLLTRSFARLGKGGRFSVAVGPVAGLLAAAAYAAMAGFSIPSQRALVMVAAFALGFIWRRQLSPWLSYQLALLVVLLVQPLAAHQMGCVLSFAAVGSLLYVFQGRKHQGKRYTWQALTGQGAILLAMLPTLSALGFPQPLSSLPVNLLAIPLLGFCLLPVLFAGLLMAVLYVPWAHRLFALADQLLTTMVDGLTWAGTLAGVVWLPQSPAAIVFALLGVALLLLPRGLPGRPLGLLFMSALLLWRAPGVKPGELWVTVIDVGQGLSVLTETPSRALLYDVGPDFDSGYNSADSVIAPLLRRRGIERLDAVVVSHGDRDHAGSLGALLARYPVGVIYAGEPDKTSAGVRPCEGEWQWDGFGFRLIHLGISGLVSSNNASCVLLITGSGQSVLLPGDIEAKGEQRLLERAVTPLGSALLVAPHHGSRSSSSAELVREVAPRHVVFAAARKHRYGHPHEEVVARYRSAGARCWQTGLHGTMSFAVNETGAALRWHSQRGRYFWQRAYAELCATAD</sequence>
<name>A0ABX1GDI8_9GAMM</name>
<feature type="transmembrane region" description="Helical" evidence="6">
    <location>
        <begin position="278"/>
        <end position="300"/>
    </location>
</feature>
<evidence type="ECO:0000313" key="9">
    <source>
        <dbReference type="Proteomes" id="UP000765845"/>
    </source>
</evidence>
<feature type="transmembrane region" description="Helical" evidence="6">
    <location>
        <begin position="376"/>
        <end position="398"/>
    </location>
</feature>
<gene>
    <name evidence="8" type="ORF">HCU74_07335</name>
</gene>
<feature type="transmembrane region" description="Helical" evidence="6">
    <location>
        <begin position="307"/>
        <end position="324"/>
    </location>
</feature>
<reference evidence="8 9" key="1">
    <citation type="submission" date="2020-04" db="EMBL/GenBank/DDBJ databases">
        <authorList>
            <person name="Yoon J."/>
        </authorList>
    </citation>
    <scope>NUCLEOTIDE SEQUENCE [LARGE SCALE GENOMIC DNA]</scope>
    <source>
        <strain evidence="8 9">KMU-166</strain>
    </source>
</reference>
<dbReference type="NCBIfam" id="TIGR00361">
    <property type="entry name" value="ComEC_Rec2"/>
    <property type="match status" value="1"/>
</dbReference>
<dbReference type="Pfam" id="PF13567">
    <property type="entry name" value="DUF4131"/>
    <property type="match status" value="1"/>
</dbReference>
<feature type="transmembrane region" description="Helical" evidence="6">
    <location>
        <begin position="247"/>
        <end position="266"/>
    </location>
</feature>
<dbReference type="RefSeq" id="WP_168449747.1">
    <property type="nucleotide sequence ID" value="NZ_JAAWWK010000002.1"/>
</dbReference>
<dbReference type="EMBL" id="JAAWWK010000002">
    <property type="protein sequence ID" value="NKI17233.1"/>
    <property type="molecule type" value="Genomic_DNA"/>
</dbReference>
<dbReference type="InterPro" id="IPR036866">
    <property type="entry name" value="RibonucZ/Hydroxyglut_hydro"/>
</dbReference>
<keyword evidence="9" id="KW-1185">Reference proteome</keyword>
<comment type="caution">
    <text evidence="8">The sequence shown here is derived from an EMBL/GenBank/DDBJ whole genome shotgun (WGS) entry which is preliminary data.</text>
</comment>
<evidence type="ECO:0000256" key="2">
    <source>
        <dbReference type="ARBA" id="ARBA00022475"/>
    </source>
</evidence>
<dbReference type="Proteomes" id="UP000765845">
    <property type="component" value="Unassembled WGS sequence"/>
</dbReference>
<keyword evidence="5 6" id="KW-0472">Membrane</keyword>
<dbReference type="InterPro" id="IPR004797">
    <property type="entry name" value="Competence_ComEC/Rec2"/>
</dbReference>
<evidence type="ECO:0000256" key="5">
    <source>
        <dbReference type="ARBA" id="ARBA00023136"/>
    </source>
</evidence>
<dbReference type="InterPro" id="IPR025405">
    <property type="entry name" value="DUF4131"/>
</dbReference>
<dbReference type="InterPro" id="IPR035681">
    <property type="entry name" value="ComA-like_MBL"/>
</dbReference>
<evidence type="ECO:0000256" key="6">
    <source>
        <dbReference type="SAM" id="Phobius"/>
    </source>
</evidence>
<dbReference type="InterPro" id="IPR052159">
    <property type="entry name" value="Competence_DNA_uptake"/>
</dbReference>
<dbReference type="InterPro" id="IPR004477">
    <property type="entry name" value="ComEC_N"/>
</dbReference>
<feature type="transmembrane region" description="Helical" evidence="6">
    <location>
        <begin position="472"/>
        <end position="490"/>
    </location>
</feature>
<dbReference type="SMART" id="SM00849">
    <property type="entry name" value="Lactamase_B"/>
    <property type="match status" value="1"/>
</dbReference>
<dbReference type="Pfam" id="PF00753">
    <property type="entry name" value="Lactamase_B"/>
    <property type="match status" value="1"/>
</dbReference>
<feature type="domain" description="Metallo-beta-lactamase" evidence="7">
    <location>
        <begin position="525"/>
        <end position="709"/>
    </location>
</feature>
<dbReference type="PANTHER" id="PTHR30619">
    <property type="entry name" value="DNA INTERNALIZATION/COMPETENCE PROTEIN COMEC/REC2"/>
    <property type="match status" value="1"/>
</dbReference>
<evidence type="ECO:0000256" key="1">
    <source>
        <dbReference type="ARBA" id="ARBA00004651"/>
    </source>
</evidence>
<evidence type="ECO:0000256" key="4">
    <source>
        <dbReference type="ARBA" id="ARBA00022989"/>
    </source>
</evidence>
<dbReference type="CDD" id="cd07731">
    <property type="entry name" value="ComA-like_MBL-fold"/>
    <property type="match status" value="1"/>
</dbReference>
<keyword evidence="3 6" id="KW-0812">Transmembrane</keyword>
<feature type="transmembrane region" description="Helical" evidence="6">
    <location>
        <begin position="344"/>
        <end position="364"/>
    </location>
</feature>
<dbReference type="Pfam" id="PF03772">
    <property type="entry name" value="Competence"/>
    <property type="match status" value="1"/>
</dbReference>
<dbReference type="SUPFAM" id="SSF56281">
    <property type="entry name" value="Metallo-hydrolase/oxidoreductase"/>
    <property type="match status" value="1"/>
</dbReference>
<evidence type="ECO:0000256" key="3">
    <source>
        <dbReference type="ARBA" id="ARBA00022692"/>
    </source>
</evidence>